<evidence type="ECO:0000256" key="6">
    <source>
        <dbReference type="SAM" id="Coils"/>
    </source>
</evidence>
<dbReference type="InterPro" id="IPR004827">
    <property type="entry name" value="bZIP"/>
</dbReference>
<dbReference type="PANTHER" id="PTHR19304">
    <property type="entry name" value="CYCLIC-AMP RESPONSE ELEMENT BINDING PROTEIN"/>
    <property type="match status" value="1"/>
</dbReference>
<sequence length="208" mass="22861">MASKSRTAATSSKSKRGGATTGTADKRRRRKLERNRAAASKCRQRKKEWQDGLERKKIALETTYKALRSETKDLMEEVAQLKHLVMGHAACGDANIDNWIRNEAGNFVRRMSGKQNAPVVSASPVSAVAKSITKMRSPTQGQLTTTPVMTDTLNNMLAPIASEAPFNTTANNGLLPSAKHLINQEIDTLNPYLMLESSMQTRLDGIFS</sequence>
<dbReference type="Pfam" id="PF00170">
    <property type="entry name" value="bZIP_1"/>
    <property type="match status" value="1"/>
</dbReference>
<keyword evidence="2" id="KW-0805">Transcription regulation</keyword>
<dbReference type="KEGG" id="amus:LMH87_001437"/>
<evidence type="ECO:0000256" key="1">
    <source>
        <dbReference type="ARBA" id="ARBA00004123"/>
    </source>
</evidence>
<dbReference type="SMART" id="SM00338">
    <property type="entry name" value="BRLZ"/>
    <property type="match status" value="1"/>
</dbReference>
<evidence type="ECO:0000256" key="5">
    <source>
        <dbReference type="ARBA" id="ARBA00023242"/>
    </source>
</evidence>
<feature type="domain" description="BZIP" evidence="8">
    <location>
        <begin position="25"/>
        <end position="88"/>
    </location>
</feature>
<keyword evidence="6" id="KW-0175">Coiled coil</keyword>
<evidence type="ECO:0000256" key="3">
    <source>
        <dbReference type="ARBA" id="ARBA00023125"/>
    </source>
</evidence>
<evidence type="ECO:0000256" key="2">
    <source>
        <dbReference type="ARBA" id="ARBA00023015"/>
    </source>
</evidence>
<dbReference type="Proteomes" id="UP001144673">
    <property type="component" value="Chromosome 3"/>
</dbReference>
<dbReference type="GO" id="GO:0005634">
    <property type="term" value="C:nucleus"/>
    <property type="evidence" value="ECO:0007669"/>
    <property type="project" value="UniProtKB-SubCell"/>
</dbReference>
<keyword evidence="10" id="KW-1185">Reference proteome</keyword>
<protein>
    <recommendedName>
        <fullName evidence="8">BZIP domain-containing protein</fullName>
    </recommendedName>
</protein>
<proteinExistence type="predicted"/>
<dbReference type="EMBL" id="JAJHUN010000010">
    <property type="protein sequence ID" value="KAJ4146878.1"/>
    <property type="molecule type" value="Genomic_DNA"/>
</dbReference>
<keyword evidence="3" id="KW-0238">DNA-binding</keyword>
<gene>
    <name evidence="9" type="ORF">LMH87_001437</name>
</gene>
<reference evidence="9" key="1">
    <citation type="journal article" date="2023" name="Access Microbiol">
        <title>De-novo genome assembly for Akanthomyces muscarius, a biocontrol agent of insect agricultural pests.</title>
        <authorList>
            <person name="Erdos Z."/>
            <person name="Studholme D.J."/>
            <person name="Raymond B."/>
            <person name="Sharma M."/>
        </authorList>
    </citation>
    <scope>NUCLEOTIDE SEQUENCE</scope>
    <source>
        <strain evidence="9">Ve6</strain>
    </source>
</reference>
<dbReference type="PROSITE" id="PS00036">
    <property type="entry name" value="BZIP_BASIC"/>
    <property type="match status" value="1"/>
</dbReference>
<comment type="caution">
    <text evidence="9">The sequence shown here is derived from an EMBL/GenBank/DDBJ whole genome shotgun (WGS) entry which is preliminary data.</text>
</comment>
<accession>A0A9W8Q4U0</accession>
<evidence type="ECO:0000256" key="4">
    <source>
        <dbReference type="ARBA" id="ARBA00023163"/>
    </source>
</evidence>
<feature type="region of interest" description="Disordered" evidence="7">
    <location>
        <begin position="1"/>
        <end position="50"/>
    </location>
</feature>
<evidence type="ECO:0000256" key="7">
    <source>
        <dbReference type="SAM" id="MobiDB-lite"/>
    </source>
</evidence>
<feature type="coiled-coil region" evidence="6">
    <location>
        <begin position="50"/>
        <end position="84"/>
    </location>
</feature>
<keyword evidence="5" id="KW-0539">Nucleus</keyword>
<dbReference type="InterPro" id="IPR002112">
    <property type="entry name" value="Leuzip_Jun"/>
</dbReference>
<evidence type="ECO:0000259" key="8">
    <source>
        <dbReference type="PROSITE" id="PS50217"/>
    </source>
</evidence>
<feature type="compositionally biased region" description="Low complexity" evidence="7">
    <location>
        <begin position="1"/>
        <end position="12"/>
    </location>
</feature>
<dbReference type="PRINTS" id="PR00043">
    <property type="entry name" value="LEUZIPPRJUN"/>
</dbReference>
<dbReference type="GO" id="GO:0003677">
    <property type="term" value="F:DNA binding"/>
    <property type="evidence" value="ECO:0007669"/>
    <property type="project" value="UniProtKB-KW"/>
</dbReference>
<dbReference type="CDD" id="cd14687">
    <property type="entry name" value="bZIP_ATF2"/>
    <property type="match status" value="1"/>
</dbReference>
<dbReference type="RefSeq" id="XP_056049819.1">
    <property type="nucleotide sequence ID" value="XM_056192710.1"/>
</dbReference>
<dbReference type="SUPFAM" id="SSF57959">
    <property type="entry name" value="Leucine zipper domain"/>
    <property type="match status" value="1"/>
</dbReference>
<evidence type="ECO:0000313" key="9">
    <source>
        <dbReference type="EMBL" id="KAJ4146878.1"/>
    </source>
</evidence>
<dbReference type="InterPro" id="IPR051027">
    <property type="entry name" value="bZIP_transcription_factors"/>
</dbReference>
<name>A0A9W8Q4U0_AKAMU</name>
<dbReference type="PROSITE" id="PS50217">
    <property type="entry name" value="BZIP"/>
    <property type="match status" value="1"/>
</dbReference>
<dbReference type="AlphaFoldDB" id="A0A9W8Q4U0"/>
<dbReference type="Gene3D" id="1.20.5.170">
    <property type="match status" value="1"/>
</dbReference>
<comment type="subcellular location">
    <subcellularLocation>
        <location evidence="1">Nucleus</location>
    </subcellularLocation>
</comment>
<evidence type="ECO:0000313" key="10">
    <source>
        <dbReference type="Proteomes" id="UP001144673"/>
    </source>
</evidence>
<dbReference type="InterPro" id="IPR046347">
    <property type="entry name" value="bZIP_sf"/>
</dbReference>
<organism evidence="9 10">
    <name type="scientific">Akanthomyces muscarius</name>
    <name type="common">Entomopathogenic fungus</name>
    <name type="synonym">Lecanicillium muscarium</name>
    <dbReference type="NCBI Taxonomy" id="2231603"/>
    <lineage>
        <taxon>Eukaryota</taxon>
        <taxon>Fungi</taxon>
        <taxon>Dikarya</taxon>
        <taxon>Ascomycota</taxon>
        <taxon>Pezizomycotina</taxon>
        <taxon>Sordariomycetes</taxon>
        <taxon>Hypocreomycetidae</taxon>
        <taxon>Hypocreales</taxon>
        <taxon>Cordycipitaceae</taxon>
        <taxon>Akanthomyces</taxon>
    </lineage>
</organism>
<dbReference type="GO" id="GO:0003700">
    <property type="term" value="F:DNA-binding transcription factor activity"/>
    <property type="evidence" value="ECO:0007669"/>
    <property type="project" value="InterPro"/>
</dbReference>
<keyword evidence="4" id="KW-0804">Transcription</keyword>
<dbReference type="GeneID" id="80888596"/>